<dbReference type="PANTHER" id="PTHR10322">
    <property type="entry name" value="DNA POLYMERASE CATALYTIC SUBUNIT"/>
    <property type="match status" value="1"/>
</dbReference>
<evidence type="ECO:0000256" key="11">
    <source>
        <dbReference type="ARBA" id="ARBA00049244"/>
    </source>
</evidence>
<dbReference type="GO" id="GO:0003677">
    <property type="term" value="F:DNA binding"/>
    <property type="evidence" value="ECO:0007669"/>
    <property type="project" value="UniProtKB-KW"/>
</dbReference>
<evidence type="ECO:0000256" key="5">
    <source>
        <dbReference type="ARBA" id="ARBA00022705"/>
    </source>
</evidence>
<feature type="domain" description="DNA-directed DNA polymerase family B multifunctional" evidence="12">
    <location>
        <begin position="369"/>
        <end position="475"/>
    </location>
</feature>
<dbReference type="EC" id="2.7.7.7" evidence="2"/>
<dbReference type="PANTHER" id="PTHR10322:SF23">
    <property type="entry name" value="DNA POLYMERASE DELTA CATALYTIC SUBUNIT"/>
    <property type="match status" value="1"/>
</dbReference>
<evidence type="ECO:0000259" key="13">
    <source>
        <dbReference type="Pfam" id="PF03104"/>
    </source>
</evidence>
<evidence type="ECO:0000256" key="6">
    <source>
        <dbReference type="ARBA" id="ARBA00022722"/>
    </source>
</evidence>
<dbReference type="SMART" id="SM00486">
    <property type="entry name" value="POLBc"/>
    <property type="match status" value="1"/>
</dbReference>
<dbReference type="InterPro" id="IPR043502">
    <property type="entry name" value="DNA/RNA_pol_sf"/>
</dbReference>
<protein>
    <recommendedName>
        <fullName evidence="2">DNA-directed DNA polymerase</fullName>
        <ecNumber evidence="2">2.7.7.7</ecNumber>
    </recommendedName>
</protein>
<accession>A0A223VZR3</accession>
<dbReference type="Proteomes" id="UP000226396">
    <property type="component" value="Segment"/>
</dbReference>
<dbReference type="Gene3D" id="3.30.420.10">
    <property type="entry name" value="Ribonuclease H-like superfamily/Ribonuclease H"/>
    <property type="match status" value="1"/>
</dbReference>
<evidence type="ECO:0000256" key="4">
    <source>
        <dbReference type="ARBA" id="ARBA00022695"/>
    </source>
</evidence>
<comment type="similarity">
    <text evidence="1">Belongs to the DNA polymerase type-B family.</text>
</comment>
<dbReference type="EMBL" id="MF403007">
    <property type="protein sequence ID" value="ASV44662.1"/>
    <property type="molecule type" value="Genomic_DNA"/>
</dbReference>
<comment type="catalytic activity">
    <reaction evidence="11">
        <text>DNA(n) + a 2'-deoxyribonucleoside 5'-triphosphate = DNA(n+1) + diphosphate</text>
        <dbReference type="Rhea" id="RHEA:22508"/>
        <dbReference type="Rhea" id="RHEA-COMP:17339"/>
        <dbReference type="Rhea" id="RHEA-COMP:17340"/>
        <dbReference type="ChEBI" id="CHEBI:33019"/>
        <dbReference type="ChEBI" id="CHEBI:61560"/>
        <dbReference type="ChEBI" id="CHEBI:173112"/>
        <dbReference type="EC" id="2.7.7.7"/>
    </reaction>
</comment>
<evidence type="ECO:0000313" key="15">
    <source>
        <dbReference type="Proteomes" id="UP000226396"/>
    </source>
</evidence>
<dbReference type="GO" id="GO:0006261">
    <property type="term" value="P:DNA-templated DNA replication"/>
    <property type="evidence" value="ECO:0007669"/>
    <property type="project" value="TreeGrafter"/>
</dbReference>
<keyword evidence="15" id="KW-1185">Reference proteome</keyword>
<keyword evidence="5" id="KW-0235">DNA replication</keyword>
<organism evidence="14 15">
    <name type="scientific">Agrobacterium phage Atu_ph04</name>
    <dbReference type="NCBI Taxonomy" id="2024263"/>
    <lineage>
        <taxon>Viruses</taxon>
        <taxon>Duplodnaviria</taxon>
        <taxon>Heunggongvirae</taxon>
        <taxon>Uroviricota</taxon>
        <taxon>Caudoviricetes</taxon>
        <taxon>Pootjesviridae</taxon>
        <taxon>Rollinsvirus</taxon>
        <taxon>Rollinsvirus ph04</taxon>
    </lineage>
</organism>
<dbReference type="GO" id="GO:0016787">
    <property type="term" value="F:hydrolase activity"/>
    <property type="evidence" value="ECO:0007669"/>
    <property type="project" value="UniProtKB-KW"/>
</dbReference>
<evidence type="ECO:0000256" key="7">
    <source>
        <dbReference type="ARBA" id="ARBA00022801"/>
    </source>
</evidence>
<dbReference type="GO" id="GO:0000166">
    <property type="term" value="F:nucleotide binding"/>
    <property type="evidence" value="ECO:0007669"/>
    <property type="project" value="InterPro"/>
</dbReference>
<dbReference type="Pfam" id="PF00136">
    <property type="entry name" value="DNA_pol_B"/>
    <property type="match status" value="2"/>
</dbReference>
<dbReference type="InterPro" id="IPR036397">
    <property type="entry name" value="RNaseH_sf"/>
</dbReference>
<evidence type="ECO:0000256" key="3">
    <source>
        <dbReference type="ARBA" id="ARBA00022679"/>
    </source>
</evidence>
<dbReference type="GO" id="GO:0003887">
    <property type="term" value="F:DNA-directed DNA polymerase activity"/>
    <property type="evidence" value="ECO:0007669"/>
    <property type="project" value="UniProtKB-KW"/>
</dbReference>
<keyword evidence="8" id="KW-0239">DNA-directed DNA polymerase</keyword>
<evidence type="ECO:0000313" key="14">
    <source>
        <dbReference type="EMBL" id="ASV44662.1"/>
    </source>
</evidence>
<dbReference type="GO" id="GO:0039693">
    <property type="term" value="P:viral DNA genome replication"/>
    <property type="evidence" value="ECO:0007669"/>
    <property type="project" value="UniProtKB-KW"/>
</dbReference>
<dbReference type="InterPro" id="IPR006133">
    <property type="entry name" value="DNA-dir_DNA_pol_B_exonuc"/>
</dbReference>
<dbReference type="InterPro" id="IPR050240">
    <property type="entry name" value="DNA_pol_type-B"/>
</dbReference>
<dbReference type="GeneID" id="77938992"/>
<evidence type="ECO:0000256" key="9">
    <source>
        <dbReference type="ARBA" id="ARBA00023109"/>
    </source>
</evidence>
<dbReference type="Gene3D" id="1.20.1280.300">
    <property type="match status" value="1"/>
</dbReference>
<evidence type="ECO:0000256" key="10">
    <source>
        <dbReference type="ARBA" id="ARBA00023125"/>
    </source>
</evidence>
<dbReference type="SUPFAM" id="SSF53098">
    <property type="entry name" value="Ribonuclease H-like"/>
    <property type="match status" value="1"/>
</dbReference>
<dbReference type="Gene3D" id="1.10.287.690">
    <property type="entry name" value="Helix hairpin bin"/>
    <property type="match status" value="1"/>
</dbReference>
<dbReference type="KEGG" id="vg:77938992"/>
<reference evidence="14 15" key="1">
    <citation type="submission" date="2017-06" db="EMBL/GenBank/DDBJ databases">
        <authorList>
            <person name="Kim H.J."/>
            <person name="Triplett B.A."/>
        </authorList>
    </citation>
    <scope>NUCLEOTIDE SEQUENCE [LARGE SCALE GENOMIC DNA]</scope>
</reference>
<keyword evidence="4 14" id="KW-0548">Nucleotidyltransferase</keyword>
<dbReference type="GO" id="GO:0004518">
    <property type="term" value="F:nuclease activity"/>
    <property type="evidence" value="ECO:0007669"/>
    <property type="project" value="UniProtKB-KW"/>
</dbReference>
<dbReference type="InterPro" id="IPR023211">
    <property type="entry name" value="DNA_pol_palm_dom_sf"/>
</dbReference>
<dbReference type="RefSeq" id="YP_010662975.1">
    <property type="nucleotide sequence ID" value="NC_070890.1"/>
</dbReference>
<dbReference type="InterPro" id="IPR012337">
    <property type="entry name" value="RNaseH-like_sf"/>
</dbReference>
<keyword evidence="10" id="KW-0238">DNA-binding</keyword>
<sequence length="879" mass="101422">MTNSSLASENSDASYLFFTERKRKIWVKEFRQGKRKWVQKDFSPNLFVRDTEGKDAIDIYGHPLKRVDLGSISEARDFVKMLDEASRDLFGYRKYETQFICQAGYRESTPEEYSIVYHDIETEVHDGFPDPSVAKEPINMITLLQRGGKRFALTTCEVKKEKIDEEFGIETMMFSSEAEMLRHFIYLFTEVLEVDIFVGWNSEKFDLPYIVNRIKRILGGDMAKKLSPFGEVYIRSFIDDFGDEAVTAEILGVSHVDMLQFYKKFSHESQESYSLDNIAKVELGVGKLVHESGIPGHLLYHEYPTDGLRYNIVDVVRLEEIDEKKGIIDLAITVANMSKTNVSDTMFSTRLWMSMIYDYLSQRGRYFEFSRERNEYRKIEGGFVSCNSPGLHDYITSYDYASLYPSTMMALNIGIESKRQKIEDINPQYLIDNPEFNAPENLAMGANGQCYAKDKKSFLNEIISHGYDLRKKYKALKLFYQNLETKTDEGLIEAVKTHLREKKKDQGLLEELARIDSMSLEKARKEVTRLAKLYDSYDKSIKTILNSCYGALAEKNFFFYDPDMAESITMTGQFMVRNLGETFVKLLTKNYGKGTYLLNQDTDSCYLTLKSAVDKHFGDRDVSEKEKIEWLCKFADGPMKKVVQIANDIANKRLGSYEPERFDADREAVCRRGVFIKKKMYALAISDMEGVHYEKPKLKIVGLQAKKKSTPAFFRSKMEIFFNILLGEGDKKKASEHVIDVENEFRNSPLDEIAGNFSVSDISSKIDDSEKGYVKGVHINARAAIVSNRVVASDEKARLYIEPIRNGDKIKMLPLRLPNPTKENIIAWKEDFPDVFREKKIDQYIDWNSQFTKAFMNPLKNIFTVCGIRPDIKEELDIF</sequence>
<evidence type="ECO:0000256" key="8">
    <source>
        <dbReference type="ARBA" id="ARBA00022932"/>
    </source>
</evidence>
<dbReference type="Gene3D" id="3.40.1820.10">
    <property type="entry name" value="DnaQ-like 3'-5' exonuclease"/>
    <property type="match status" value="1"/>
</dbReference>
<dbReference type="SUPFAM" id="SSF56672">
    <property type="entry name" value="DNA/RNA polymerases"/>
    <property type="match status" value="1"/>
</dbReference>
<feature type="domain" description="DNA-directed DNA polymerase family B multifunctional" evidence="12">
    <location>
        <begin position="529"/>
        <end position="746"/>
    </location>
</feature>
<feature type="domain" description="DNA-directed DNA polymerase family B exonuclease" evidence="13">
    <location>
        <begin position="107"/>
        <end position="278"/>
    </location>
</feature>
<keyword evidence="9" id="KW-1194">Viral DNA replication</keyword>
<evidence type="ECO:0000259" key="12">
    <source>
        <dbReference type="Pfam" id="PF00136"/>
    </source>
</evidence>
<evidence type="ECO:0000256" key="2">
    <source>
        <dbReference type="ARBA" id="ARBA00012417"/>
    </source>
</evidence>
<evidence type="ECO:0000256" key="1">
    <source>
        <dbReference type="ARBA" id="ARBA00005755"/>
    </source>
</evidence>
<dbReference type="Gene3D" id="3.30.342.10">
    <property type="entry name" value="DNA Polymerase, chain B, domain 1"/>
    <property type="match status" value="1"/>
</dbReference>
<name>A0A223VZR3_9CAUD</name>
<keyword evidence="3 14" id="KW-0808">Transferase</keyword>
<dbReference type="InterPro" id="IPR006172">
    <property type="entry name" value="DNA-dir_DNA_pol_B"/>
</dbReference>
<keyword evidence="6" id="KW-0540">Nuclease</keyword>
<keyword evidence="7" id="KW-0378">Hydrolase</keyword>
<dbReference type="Pfam" id="PF03104">
    <property type="entry name" value="DNA_pol_B_exo1"/>
    <property type="match status" value="1"/>
</dbReference>
<proteinExistence type="inferred from homology"/>
<dbReference type="Gene3D" id="3.90.1600.10">
    <property type="entry name" value="Palm domain of DNA polymerase"/>
    <property type="match status" value="1"/>
</dbReference>
<dbReference type="InterPro" id="IPR006134">
    <property type="entry name" value="DNA-dir_DNA_pol_B_multi_dom"/>
</dbReference>